<evidence type="ECO:0000313" key="3">
    <source>
        <dbReference type="Proteomes" id="UP001634007"/>
    </source>
</evidence>
<dbReference type="EMBL" id="JBJKBG010000007">
    <property type="protein sequence ID" value="KAL3731523.1"/>
    <property type="molecule type" value="Genomic_DNA"/>
</dbReference>
<proteinExistence type="predicted"/>
<dbReference type="AlphaFoldDB" id="A0ABD3JWV4"/>
<sequence length="110" mass="12347">MANKSVSLVIIFCILLGSHYLLSRSSAARILYMLIPFYLYLFFLSFADDDHSRIWVGRSMPKRDGSWTSNSSPLGNILLSPPAFLRHIAADTMVVTSNGTNSNQNPRQRP</sequence>
<keyword evidence="1" id="KW-1133">Transmembrane helix</keyword>
<gene>
    <name evidence="2" type="ORF">ACJRO7_028412</name>
</gene>
<evidence type="ECO:0000256" key="1">
    <source>
        <dbReference type="SAM" id="Phobius"/>
    </source>
</evidence>
<dbReference type="Proteomes" id="UP001634007">
    <property type="component" value="Unassembled WGS sequence"/>
</dbReference>
<feature type="transmembrane region" description="Helical" evidence="1">
    <location>
        <begin position="30"/>
        <end position="47"/>
    </location>
</feature>
<comment type="caution">
    <text evidence="2">The sequence shown here is derived from an EMBL/GenBank/DDBJ whole genome shotgun (WGS) entry which is preliminary data.</text>
</comment>
<keyword evidence="1" id="KW-0812">Transmembrane</keyword>
<feature type="transmembrane region" description="Helical" evidence="1">
    <location>
        <begin position="6"/>
        <end position="23"/>
    </location>
</feature>
<keyword evidence="3" id="KW-1185">Reference proteome</keyword>
<protein>
    <submittedName>
        <fullName evidence="2">Uncharacterized protein</fullName>
    </submittedName>
</protein>
<accession>A0ABD3JWV4</accession>
<keyword evidence="1" id="KW-0472">Membrane</keyword>
<name>A0ABD3JWV4_EUCGL</name>
<evidence type="ECO:0000313" key="2">
    <source>
        <dbReference type="EMBL" id="KAL3731523.1"/>
    </source>
</evidence>
<reference evidence="2 3" key="1">
    <citation type="submission" date="2024-11" db="EMBL/GenBank/DDBJ databases">
        <title>Chromosome-level genome assembly of Eucalyptus globulus Labill. provides insights into its genome evolution.</title>
        <authorList>
            <person name="Li X."/>
        </authorList>
    </citation>
    <scope>NUCLEOTIDE SEQUENCE [LARGE SCALE GENOMIC DNA]</scope>
    <source>
        <strain evidence="2">CL2024</strain>
        <tissue evidence="2">Fresh tender leaves</tissue>
    </source>
</reference>
<organism evidence="2 3">
    <name type="scientific">Eucalyptus globulus</name>
    <name type="common">Tasmanian blue gum</name>
    <dbReference type="NCBI Taxonomy" id="34317"/>
    <lineage>
        <taxon>Eukaryota</taxon>
        <taxon>Viridiplantae</taxon>
        <taxon>Streptophyta</taxon>
        <taxon>Embryophyta</taxon>
        <taxon>Tracheophyta</taxon>
        <taxon>Spermatophyta</taxon>
        <taxon>Magnoliopsida</taxon>
        <taxon>eudicotyledons</taxon>
        <taxon>Gunneridae</taxon>
        <taxon>Pentapetalae</taxon>
        <taxon>rosids</taxon>
        <taxon>malvids</taxon>
        <taxon>Myrtales</taxon>
        <taxon>Myrtaceae</taxon>
        <taxon>Myrtoideae</taxon>
        <taxon>Eucalypteae</taxon>
        <taxon>Eucalyptus</taxon>
    </lineage>
</organism>